<dbReference type="AlphaFoldDB" id="A0A1A9RVY9"/>
<evidence type="ECO:0000313" key="3">
    <source>
        <dbReference type="Proteomes" id="UP000077885"/>
    </source>
</evidence>
<dbReference type="OrthoDB" id="8611683at2"/>
<protein>
    <submittedName>
        <fullName evidence="2">Uncharacterized protein</fullName>
    </submittedName>
</protein>
<organism evidence="2 3">
    <name type="scientific">Eikenella longinqua</name>
    <dbReference type="NCBI Taxonomy" id="1795827"/>
    <lineage>
        <taxon>Bacteria</taxon>
        <taxon>Pseudomonadati</taxon>
        <taxon>Pseudomonadota</taxon>
        <taxon>Betaproteobacteria</taxon>
        <taxon>Neisseriales</taxon>
        <taxon>Neisseriaceae</taxon>
        <taxon>Eikenella</taxon>
    </lineage>
</organism>
<name>A0A1A9RVY9_9NEIS</name>
<feature type="transmembrane region" description="Helical" evidence="1">
    <location>
        <begin position="12"/>
        <end position="32"/>
    </location>
</feature>
<keyword evidence="1" id="KW-1133">Transmembrane helix</keyword>
<comment type="caution">
    <text evidence="2">The sequence shown here is derived from an EMBL/GenBank/DDBJ whole genome shotgun (WGS) entry which is preliminary data.</text>
</comment>
<evidence type="ECO:0000313" key="2">
    <source>
        <dbReference type="EMBL" id="OAM26447.1"/>
    </source>
</evidence>
<feature type="transmembrane region" description="Helical" evidence="1">
    <location>
        <begin position="38"/>
        <end position="56"/>
    </location>
</feature>
<keyword evidence="1" id="KW-0472">Membrane</keyword>
<dbReference type="STRING" id="1795827.A7P95_09730"/>
<sequence>MNTTPETDSLIAARLLATARCTAVFNALLFALSAQRGGAWSAVQLVLAAALLYCHIRIGFDRRVFQDFAEGKYTPEAFDQSLRQSGLRRVSDDPSMPRCVSGALALWRKSLYLTAAQSSAFLIQIL</sequence>
<keyword evidence="3" id="KW-1185">Reference proteome</keyword>
<dbReference type="RefSeq" id="WP_067594644.1">
    <property type="nucleotide sequence ID" value="NZ_LXSL01000030.1"/>
</dbReference>
<dbReference type="EMBL" id="LXSL01000030">
    <property type="protein sequence ID" value="OAM26447.1"/>
    <property type="molecule type" value="Genomic_DNA"/>
</dbReference>
<gene>
    <name evidence="2" type="ORF">A7P95_09730</name>
</gene>
<reference evidence="3" key="1">
    <citation type="submission" date="2016-05" db="EMBL/GenBank/DDBJ databases">
        <title>Draft genome of Corynebacterium afermentans subsp. afermentans LCDC 88199T.</title>
        <authorList>
            <person name="Bernier A.-M."/>
            <person name="Bernard K."/>
        </authorList>
    </citation>
    <scope>NUCLEOTIDE SEQUENCE [LARGE SCALE GENOMIC DNA]</scope>
    <source>
        <strain evidence="3">NML02-A-017</strain>
    </source>
</reference>
<keyword evidence="1" id="KW-0812">Transmembrane</keyword>
<dbReference type="Proteomes" id="UP000077885">
    <property type="component" value="Unassembled WGS sequence"/>
</dbReference>
<accession>A0A1A9RVY9</accession>
<evidence type="ECO:0000256" key="1">
    <source>
        <dbReference type="SAM" id="Phobius"/>
    </source>
</evidence>
<proteinExistence type="predicted"/>